<comment type="caution">
    <text evidence="3">The sequence shown here is derived from an EMBL/GenBank/DDBJ whole genome shotgun (WGS) entry which is preliminary data.</text>
</comment>
<protein>
    <submittedName>
        <fullName evidence="3">Alpha/beta hydrolase</fullName>
    </submittedName>
</protein>
<keyword evidence="4" id="KW-1185">Reference proteome</keyword>
<proteinExistence type="predicted"/>
<dbReference type="Pfam" id="PF07859">
    <property type="entry name" value="Abhydrolase_3"/>
    <property type="match status" value="1"/>
</dbReference>
<accession>A0A540X1F7</accession>
<dbReference type="InterPro" id="IPR029058">
    <property type="entry name" value="AB_hydrolase_fold"/>
</dbReference>
<sequence>MERDDAKLGDSILGFRSRMSSLRMSAAKFWLGLRKKYRSDPEAFRRTAKTRTYPTIPALPRALHALTKVEERKVAGRAVFNLTPRQRASGWHLIYAHGGAYVNEFILPHWRIIESLIRHTGASVTVPIYPLAPEFTHRDAYPFLTEVYRQVLATTPATQVALCGDSAGGGLALGQTFHFRDLGLPLPGRLILFSPWLDLAMTNPGIPAIEPRDVMLSTARLLEAGQWWAGGDDLSIPTLSPIHGDLRGLPPIDVFQGTDDLFILDARELRGKVEAVGGSIRLYEYPGAFHVFVGATFTPEARDAFRKVAHGLGSSHRE</sequence>
<dbReference type="OrthoDB" id="24847at2"/>
<dbReference type="AlphaFoldDB" id="A0A540X1F7"/>
<dbReference type="PANTHER" id="PTHR48081:SF8">
    <property type="entry name" value="ALPHA_BETA HYDROLASE FOLD-3 DOMAIN-CONTAINING PROTEIN-RELATED"/>
    <property type="match status" value="1"/>
</dbReference>
<dbReference type="GO" id="GO:0016787">
    <property type="term" value="F:hydrolase activity"/>
    <property type="evidence" value="ECO:0007669"/>
    <property type="project" value="UniProtKB-KW"/>
</dbReference>
<dbReference type="SUPFAM" id="SSF53474">
    <property type="entry name" value="alpha/beta-Hydrolases"/>
    <property type="match status" value="1"/>
</dbReference>
<dbReference type="InterPro" id="IPR013094">
    <property type="entry name" value="AB_hydrolase_3"/>
</dbReference>
<organism evidence="3 4">
    <name type="scientific">Myxococcus llanfairpwllgwyngyllgogerychwyrndrobwllllantysiliogogogochensis</name>
    <dbReference type="NCBI Taxonomy" id="2590453"/>
    <lineage>
        <taxon>Bacteria</taxon>
        <taxon>Pseudomonadati</taxon>
        <taxon>Myxococcota</taxon>
        <taxon>Myxococcia</taxon>
        <taxon>Myxococcales</taxon>
        <taxon>Cystobacterineae</taxon>
        <taxon>Myxococcaceae</taxon>
        <taxon>Myxococcus</taxon>
    </lineage>
</organism>
<reference evidence="3 4" key="1">
    <citation type="submission" date="2019-06" db="EMBL/GenBank/DDBJ databases">
        <authorList>
            <person name="Livingstone P."/>
            <person name="Whitworth D."/>
        </authorList>
    </citation>
    <scope>NUCLEOTIDE SEQUENCE [LARGE SCALE GENOMIC DNA]</scope>
    <source>
        <strain evidence="3 4">AM401</strain>
    </source>
</reference>
<keyword evidence="1 3" id="KW-0378">Hydrolase</keyword>
<dbReference type="Proteomes" id="UP000315369">
    <property type="component" value="Unassembled WGS sequence"/>
</dbReference>
<dbReference type="Gene3D" id="3.40.50.1820">
    <property type="entry name" value="alpha/beta hydrolase"/>
    <property type="match status" value="1"/>
</dbReference>
<name>A0A540X1F7_9BACT</name>
<dbReference type="EMBL" id="VIFM01000051">
    <property type="protein sequence ID" value="TQF15107.1"/>
    <property type="molecule type" value="Genomic_DNA"/>
</dbReference>
<evidence type="ECO:0000313" key="4">
    <source>
        <dbReference type="Proteomes" id="UP000315369"/>
    </source>
</evidence>
<gene>
    <name evidence="3" type="ORF">FJV41_15270</name>
</gene>
<evidence type="ECO:0000313" key="3">
    <source>
        <dbReference type="EMBL" id="TQF15107.1"/>
    </source>
</evidence>
<evidence type="ECO:0000256" key="1">
    <source>
        <dbReference type="ARBA" id="ARBA00022801"/>
    </source>
</evidence>
<dbReference type="PANTHER" id="PTHR48081">
    <property type="entry name" value="AB HYDROLASE SUPERFAMILY PROTEIN C4A8.06C"/>
    <property type="match status" value="1"/>
</dbReference>
<evidence type="ECO:0000259" key="2">
    <source>
        <dbReference type="Pfam" id="PF07859"/>
    </source>
</evidence>
<feature type="domain" description="Alpha/beta hydrolase fold-3" evidence="2">
    <location>
        <begin position="93"/>
        <end position="293"/>
    </location>
</feature>
<dbReference type="InterPro" id="IPR050300">
    <property type="entry name" value="GDXG_lipolytic_enzyme"/>
</dbReference>